<organism evidence="2 3">
    <name type="scientific">Ruegeria meonggei</name>
    <dbReference type="NCBI Taxonomy" id="1446476"/>
    <lineage>
        <taxon>Bacteria</taxon>
        <taxon>Pseudomonadati</taxon>
        <taxon>Pseudomonadota</taxon>
        <taxon>Alphaproteobacteria</taxon>
        <taxon>Rhodobacterales</taxon>
        <taxon>Roseobacteraceae</taxon>
        <taxon>Ruegeria</taxon>
    </lineage>
</organism>
<protein>
    <submittedName>
        <fullName evidence="2">Uncharacterized protein</fullName>
    </submittedName>
</protein>
<feature type="transmembrane region" description="Helical" evidence="1">
    <location>
        <begin position="6"/>
        <end position="26"/>
    </location>
</feature>
<dbReference type="Proteomes" id="UP000193778">
    <property type="component" value="Unassembled WGS sequence"/>
</dbReference>
<keyword evidence="1" id="KW-0812">Transmembrane</keyword>
<sequence>MSNADIHWWLNLATMIGIAILAFPVWSLNNRKKKLQEVRDALPQEPKAFKDKVKSILVTKRDQDVADWRPIDERCLWIGYVCLLGSAIIRLFYPLG</sequence>
<proteinExistence type="predicted"/>
<accession>A0A1X6ZCA8</accession>
<keyword evidence="1" id="KW-1133">Transmembrane helix</keyword>
<evidence type="ECO:0000313" key="2">
    <source>
        <dbReference type="EMBL" id="SLN46846.1"/>
    </source>
</evidence>
<reference evidence="3" key="1">
    <citation type="submission" date="2017-03" db="EMBL/GenBank/DDBJ databases">
        <authorList>
            <person name="Rodrigo-Torres L."/>
            <person name="Arahal R.D."/>
            <person name="Lucena T."/>
        </authorList>
    </citation>
    <scope>NUCLEOTIDE SEQUENCE [LARGE SCALE GENOMIC DNA]</scope>
    <source>
        <strain evidence="3">CECT 8411</strain>
    </source>
</reference>
<dbReference type="RefSeq" id="WP_085822700.1">
    <property type="nucleotide sequence ID" value="NZ_FWFP01000005.1"/>
</dbReference>
<evidence type="ECO:0000313" key="3">
    <source>
        <dbReference type="Proteomes" id="UP000193778"/>
    </source>
</evidence>
<dbReference type="AlphaFoldDB" id="A0A1X6ZCA8"/>
<keyword evidence="1" id="KW-0472">Membrane</keyword>
<dbReference type="OrthoDB" id="7874246at2"/>
<name>A0A1X6ZCA8_9RHOB</name>
<keyword evidence="3" id="KW-1185">Reference proteome</keyword>
<feature type="transmembrane region" description="Helical" evidence="1">
    <location>
        <begin position="75"/>
        <end position="93"/>
    </location>
</feature>
<dbReference type="EMBL" id="FWFP01000005">
    <property type="protein sequence ID" value="SLN46846.1"/>
    <property type="molecule type" value="Genomic_DNA"/>
</dbReference>
<evidence type="ECO:0000256" key="1">
    <source>
        <dbReference type="SAM" id="Phobius"/>
    </source>
</evidence>
<gene>
    <name evidence="2" type="ORF">RUM8411_02202</name>
</gene>